<sequence>MSTSQQERTRTLSDNAPVELKNSSVSAIALITKSAGQVKHKKNAKEGESAIVFGTSDTWKRKPRSNGKRAKSAIVFVNKKVEPWFHPWSGHSGSARVVVVLAEATPSTTMRTSALPWLRVQTSLMGAIDSRRLQSVITATHENGQQRQINPAVLKEPSNFQLFRP</sequence>
<proteinExistence type="predicted"/>
<evidence type="ECO:0000313" key="1">
    <source>
        <dbReference type="EMBL" id="KAG6943858.1"/>
    </source>
</evidence>
<organism evidence="1 2">
    <name type="scientific">Phytophthora cactorum</name>
    <dbReference type="NCBI Taxonomy" id="29920"/>
    <lineage>
        <taxon>Eukaryota</taxon>
        <taxon>Sar</taxon>
        <taxon>Stramenopiles</taxon>
        <taxon>Oomycota</taxon>
        <taxon>Peronosporomycetes</taxon>
        <taxon>Peronosporales</taxon>
        <taxon>Peronosporaceae</taxon>
        <taxon>Phytophthora</taxon>
    </lineage>
</organism>
<dbReference type="Proteomes" id="UP000688947">
    <property type="component" value="Unassembled WGS sequence"/>
</dbReference>
<gene>
    <name evidence="1" type="ORF">JG687_00018196</name>
</gene>
<reference evidence="1" key="1">
    <citation type="submission" date="2021-01" db="EMBL/GenBank/DDBJ databases">
        <title>Phytophthora aleatoria, a newly-described species from Pinus radiata is distinct from Phytophthora cactorum isolates based on comparative genomics.</title>
        <authorList>
            <person name="Mcdougal R."/>
            <person name="Panda P."/>
            <person name="Williams N."/>
            <person name="Studholme D.J."/>
        </authorList>
    </citation>
    <scope>NUCLEOTIDE SEQUENCE</scope>
    <source>
        <strain evidence="1">NZFS 3830</strain>
    </source>
</reference>
<accession>A0A8T1TPG1</accession>
<dbReference type="EMBL" id="JAENGZ010002388">
    <property type="protein sequence ID" value="KAG6943858.1"/>
    <property type="molecule type" value="Genomic_DNA"/>
</dbReference>
<dbReference type="VEuPathDB" id="FungiDB:PC110_g14602"/>
<evidence type="ECO:0000313" key="2">
    <source>
        <dbReference type="Proteomes" id="UP000688947"/>
    </source>
</evidence>
<comment type="caution">
    <text evidence="1">The sequence shown here is derived from an EMBL/GenBank/DDBJ whole genome shotgun (WGS) entry which is preliminary data.</text>
</comment>
<protein>
    <submittedName>
        <fullName evidence="1">Uncharacterized protein</fullName>
    </submittedName>
</protein>
<name>A0A8T1TPG1_9STRA</name>
<dbReference type="AlphaFoldDB" id="A0A8T1TPG1"/>